<feature type="region of interest" description="Disordered" evidence="1">
    <location>
        <begin position="102"/>
        <end position="121"/>
    </location>
</feature>
<proteinExistence type="predicted"/>
<feature type="non-terminal residue" evidence="2">
    <location>
        <position position="146"/>
    </location>
</feature>
<accession>A0A8J2PQM0</accession>
<organism evidence="2 3">
    <name type="scientific">Allacma fusca</name>
    <dbReference type="NCBI Taxonomy" id="39272"/>
    <lineage>
        <taxon>Eukaryota</taxon>
        <taxon>Metazoa</taxon>
        <taxon>Ecdysozoa</taxon>
        <taxon>Arthropoda</taxon>
        <taxon>Hexapoda</taxon>
        <taxon>Collembola</taxon>
        <taxon>Symphypleona</taxon>
        <taxon>Sminthuridae</taxon>
        <taxon>Allacma</taxon>
    </lineage>
</organism>
<gene>
    <name evidence="2" type="ORF">AFUS01_LOCUS42344</name>
</gene>
<evidence type="ECO:0000313" key="2">
    <source>
        <dbReference type="EMBL" id="CAG7832665.1"/>
    </source>
</evidence>
<name>A0A8J2PQM0_9HEXA</name>
<evidence type="ECO:0000313" key="3">
    <source>
        <dbReference type="Proteomes" id="UP000708208"/>
    </source>
</evidence>
<reference evidence="2" key="1">
    <citation type="submission" date="2021-06" db="EMBL/GenBank/DDBJ databases">
        <authorList>
            <person name="Hodson N. C."/>
            <person name="Mongue J. A."/>
            <person name="Jaron S. K."/>
        </authorList>
    </citation>
    <scope>NUCLEOTIDE SEQUENCE</scope>
</reference>
<feature type="compositionally biased region" description="Basic and acidic residues" evidence="1">
    <location>
        <begin position="108"/>
        <end position="121"/>
    </location>
</feature>
<protein>
    <submittedName>
        <fullName evidence="2">Uncharacterized protein</fullName>
    </submittedName>
</protein>
<sequence>IVKKHKTPSKLKKELAKSIAFRENMRREAWQMHCLESRKQWDQVKAANKERAEKRYGSFAKIELEEKVEEVKYAITKKRIVQPKVNKSQYLPVIPNKASKTATVSMVTRKDGRKKNDMNDHPIEIPANVKINSYEVSCIMQKYPNI</sequence>
<feature type="non-terminal residue" evidence="2">
    <location>
        <position position="1"/>
    </location>
</feature>
<dbReference type="AlphaFoldDB" id="A0A8J2PQM0"/>
<comment type="caution">
    <text evidence="2">The sequence shown here is derived from an EMBL/GenBank/DDBJ whole genome shotgun (WGS) entry which is preliminary data.</text>
</comment>
<dbReference type="EMBL" id="CAJVCH010566324">
    <property type="protein sequence ID" value="CAG7832665.1"/>
    <property type="molecule type" value="Genomic_DNA"/>
</dbReference>
<evidence type="ECO:0000256" key="1">
    <source>
        <dbReference type="SAM" id="MobiDB-lite"/>
    </source>
</evidence>
<keyword evidence="3" id="KW-1185">Reference proteome</keyword>
<dbReference type="Proteomes" id="UP000708208">
    <property type="component" value="Unassembled WGS sequence"/>
</dbReference>